<evidence type="ECO:0000256" key="1">
    <source>
        <dbReference type="ARBA" id="ARBA00001947"/>
    </source>
</evidence>
<keyword evidence="5" id="KW-0479">Metal-binding</keyword>
<dbReference type="AlphaFoldDB" id="A0A8K0DF71"/>
<organism evidence="12 13">
    <name type="scientific">Ignelater luminosus</name>
    <name type="common">Cucubano</name>
    <name type="synonym">Pyrophorus luminosus</name>
    <dbReference type="NCBI Taxonomy" id="2038154"/>
    <lineage>
        <taxon>Eukaryota</taxon>
        <taxon>Metazoa</taxon>
        <taxon>Ecdysozoa</taxon>
        <taxon>Arthropoda</taxon>
        <taxon>Hexapoda</taxon>
        <taxon>Insecta</taxon>
        <taxon>Pterygota</taxon>
        <taxon>Neoptera</taxon>
        <taxon>Endopterygota</taxon>
        <taxon>Coleoptera</taxon>
        <taxon>Polyphaga</taxon>
        <taxon>Elateriformia</taxon>
        <taxon>Elateroidea</taxon>
        <taxon>Elateridae</taxon>
        <taxon>Agrypninae</taxon>
        <taxon>Pyrophorini</taxon>
        <taxon>Ignelater</taxon>
    </lineage>
</organism>
<comment type="cofactor">
    <cofactor evidence="1">
        <name>Zn(2+)</name>
        <dbReference type="ChEBI" id="CHEBI:29105"/>
    </cofactor>
</comment>
<protein>
    <recommendedName>
        <fullName evidence="11">Peptidase M14 domain-containing protein</fullName>
    </recommendedName>
</protein>
<evidence type="ECO:0000256" key="6">
    <source>
        <dbReference type="ARBA" id="ARBA00022729"/>
    </source>
</evidence>
<dbReference type="GO" id="GO:0004181">
    <property type="term" value="F:metallocarboxypeptidase activity"/>
    <property type="evidence" value="ECO:0007669"/>
    <property type="project" value="InterPro"/>
</dbReference>
<keyword evidence="6" id="KW-0732">Signal</keyword>
<keyword evidence="9" id="KW-0482">Metalloprotease</keyword>
<dbReference type="Gene3D" id="3.40.630.10">
    <property type="entry name" value="Zn peptidases"/>
    <property type="match status" value="1"/>
</dbReference>
<evidence type="ECO:0000256" key="2">
    <source>
        <dbReference type="ARBA" id="ARBA00005988"/>
    </source>
</evidence>
<comment type="caution">
    <text evidence="12">The sequence shown here is derived from an EMBL/GenBank/DDBJ whole genome shotgun (WGS) entry which is preliminary data.</text>
</comment>
<dbReference type="SMART" id="SM00631">
    <property type="entry name" value="Zn_pept"/>
    <property type="match status" value="1"/>
</dbReference>
<feature type="active site" description="Proton donor/acceptor" evidence="10">
    <location>
        <position position="270"/>
    </location>
</feature>
<keyword evidence="3" id="KW-0121">Carboxypeptidase</keyword>
<evidence type="ECO:0000313" key="13">
    <source>
        <dbReference type="Proteomes" id="UP000801492"/>
    </source>
</evidence>
<dbReference type="PRINTS" id="PR00765">
    <property type="entry name" value="CRBOXYPTASEA"/>
</dbReference>
<sequence>MGKKDDFFLNKFPKYYEIKKYLKKMEKKYPRNVRLEDIGCSVEGRPIRMIVIQEDQRSPKQAVMIEAGIHAREWLTHTTVLYIIQHIVKHQRILRHMDFYIIPCLNPDGYEYSHKHNRLWRKNMNKNGFKDKTHWGVDLNRNFSYGYGLDNGSSSDPQSLVYRGPYCLSEPEAQSLASALYVYGKYIKLYIAIHCYGNTIMYPWGFTEKPIPDEKDLYDCAVKAQRAMKCAYSKSCFTVGCMSKTVYLSSGATADYARGAYNIKFSYTMELHKAGKSGFTPRPSMIVNVAKETLVGVLEMVKYVDRYYKCNTKTYARSRIKLRDRRYE</sequence>
<keyword evidence="8" id="KW-0862">Zinc</keyword>
<reference evidence="12" key="1">
    <citation type="submission" date="2019-08" db="EMBL/GenBank/DDBJ databases">
        <title>The genome of the North American firefly Photinus pyralis.</title>
        <authorList>
            <consortium name="Photinus pyralis genome working group"/>
            <person name="Fallon T.R."/>
            <person name="Sander Lower S.E."/>
            <person name="Weng J.-K."/>
        </authorList>
    </citation>
    <scope>NUCLEOTIDE SEQUENCE</scope>
    <source>
        <strain evidence="12">TRF0915ILg1</strain>
        <tissue evidence="12">Whole body</tissue>
    </source>
</reference>
<dbReference type="SUPFAM" id="SSF53187">
    <property type="entry name" value="Zn-dependent exopeptidases"/>
    <property type="match status" value="1"/>
</dbReference>
<dbReference type="GO" id="GO:0005615">
    <property type="term" value="C:extracellular space"/>
    <property type="evidence" value="ECO:0007669"/>
    <property type="project" value="TreeGrafter"/>
</dbReference>
<evidence type="ECO:0000256" key="4">
    <source>
        <dbReference type="ARBA" id="ARBA00022670"/>
    </source>
</evidence>
<evidence type="ECO:0000256" key="7">
    <source>
        <dbReference type="ARBA" id="ARBA00022801"/>
    </source>
</evidence>
<evidence type="ECO:0000259" key="11">
    <source>
        <dbReference type="PROSITE" id="PS52035"/>
    </source>
</evidence>
<evidence type="ECO:0000313" key="12">
    <source>
        <dbReference type="EMBL" id="KAF2902148.1"/>
    </source>
</evidence>
<evidence type="ECO:0000256" key="3">
    <source>
        <dbReference type="ARBA" id="ARBA00022645"/>
    </source>
</evidence>
<evidence type="ECO:0000256" key="5">
    <source>
        <dbReference type="ARBA" id="ARBA00022723"/>
    </source>
</evidence>
<dbReference type="FunFam" id="3.40.630.10:FF:000084">
    <property type="entry name" value="Carboxypeptidase B2"/>
    <property type="match status" value="1"/>
</dbReference>
<accession>A0A8K0DF71</accession>
<name>A0A8K0DF71_IGNLU</name>
<evidence type="ECO:0000256" key="10">
    <source>
        <dbReference type="PROSITE-ProRule" id="PRU01379"/>
    </source>
</evidence>
<dbReference type="PANTHER" id="PTHR11705:SF91">
    <property type="entry name" value="FI01817P-RELATED"/>
    <property type="match status" value="1"/>
</dbReference>
<dbReference type="GO" id="GO:0006508">
    <property type="term" value="P:proteolysis"/>
    <property type="evidence" value="ECO:0007669"/>
    <property type="project" value="UniProtKB-KW"/>
</dbReference>
<dbReference type="InterPro" id="IPR000834">
    <property type="entry name" value="Peptidase_M14"/>
</dbReference>
<dbReference type="PANTHER" id="PTHR11705">
    <property type="entry name" value="PROTEASE FAMILY M14 CARBOXYPEPTIDASE A,B"/>
    <property type="match status" value="1"/>
</dbReference>
<dbReference type="Proteomes" id="UP000801492">
    <property type="component" value="Unassembled WGS sequence"/>
</dbReference>
<gene>
    <name evidence="12" type="ORF">ILUMI_04038</name>
</gene>
<evidence type="ECO:0000256" key="8">
    <source>
        <dbReference type="ARBA" id="ARBA00022833"/>
    </source>
</evidence>
<proteinExistence type="inferred from homology"/>
<dbReference type="OrthoDB" id="3626597at2759"/>
<keyword evidence="4" id="KW-0645">Protease</keyword>
<comment type="similarity">
    <text evidence="2 10">Belongs to the peptidase M14 family.</text>
</comment>
<keyword evidence="7" id="KW-0378">Hydrolase</keyword>
<dbReference type="PROSITE" id="PS52035">
    <property type="entry name" value="PEPTIDASE_M14"/>
    <property type="match status" value="1"/>
</dbReference>
<evidence type="ECO:0000256" key="9">
    <source>
        <dbReference type="ARBA" id="ARBA00023049"/>
    </source>
</evidence>
<keyword evidence="13" id="KW-1185">Reference proteome</keyword>
<dbReference type="GO" id="GO:0008270">
    <property type="term" value="F:zinc ion binding"/>
    <property type="evidence" value="ECO:0007669"/>
    <property type="project" value="InterPro"/>
</dbReference>
<feature type="domain" description="Peptidase M14" evidence="11">
    <location>
        <begin position="11"/>
        <end position="304"/>
    </location>
</feature>
<dbReference type="EMBL" id="VTPC01001385">
    <property type="protein sequence ID" value="KAF2902148.1"/>
    <property type="molecule type" value="Genomic_DNA"/>
</dbReference>
<dbReference type="Pfam" id="PF00246">
    <property type="entry name" value="Peptidase_M14"/>
    <property type="match status" value="1"/>
</dbReference>